<proteinExistence type="predicted"/>
<reference evidence="1" key="1">
    <citation type="submission" date="2019-03" db="EMBL/GenBank/DDBJ databases">
        <title>Draft Sequence and Annotation of the Mycoplasma phocicerebrale Strain 1049T Genome.</title>
        <authorList>
            <person name="Frasca S.Jr."/>
            <person name="Kutish G.F."/>
            <person name="Castellanos Gell J."/>
            <person name="Michaels D.L."/>
            <person name="Brown D.R."/>
        </authorList>
    </citation>
    <scope>NUCLEOTIDE SEQUENCE</scope>
    <source>
        <strain evidence="1">1049</strain>
    </source>
</reference>
<organism evidence="1 2">
    <name type="scientific">Metamycoplasma phocicerebrale</name>
    <dbReference type="NCBI Taxonomy" id="142649"/>
    <lineage>
        <taxon>Bacteria</taxon>
        <taxon>Bacillati</taxon>
        <taxon>Mycoplasmatota</taxon>
        <taxon>Mycoplasmoidales</taxon>
        <taxon>Metamycoplasmataceae</taxon>
        <taxon>Metamycoplasma</taxon>
    </lineage>
</organism>
<dbReference type="RefSeq" id="WP_116171631.1">
    <property type="nucleotide sequence ID" value="NZ_CP033058.2"/>
</dbReference>
<accession>A0A3Q9V9H4</accession>
<dbReference type="Gene3D" id="3.40.50.1110">
    <property type="entry name" value="SGNH hydrolase"/>
    <property type="match status" value="1"/>
</dbReference>
<dbReference type="OrthoDB" id="399880at2"/>
<dbReference type="Proteomes" id="UP000256585">
    <property type="component" value="Chromosome"/>
</dbReference>
<evidence type="ECO:0000313" key="1">
    <source>
        <dbReference type="EMBL" id="AZZ65539.1"/>
    </source>
</evidence>
<keyword evidence="2" id="KW-1185">Reference proteome</keyword>
<protein>
    <submittedName>
        <fullName evidence="1">SGNH/GDSL hydrolase family protein</fullName>
    </submittedName>
</protein>
<dbReference type="EMBL" id="CP033058">
    <property type="protein sequence ID" value="AZZ65539.1"/>
    <property type="molecule type" value="Genomic_DNA"/>
</dbReference>
<dbReference type="InterPro" id="IPR036514">
    <property type="entry name" value="SGNH_hydro_sf"/>
</dbReference>
<keyword evidence="1" id="KW-0378">Hydrolase</keyword>
<name>A0A3Q9V9H4_9BACT</name>
<evidence type="ECO:0000313" key="2">
    <source>
        <dbReference type="Proteomes" id="UP000256585"/>
    </source>
</evidence>
<dbReference type="SUPFAM" id="SSF52266">
    <property type="entry name" value="SGNH hydrolase"/>
    <property type="match status" value="1"/>
</dbReference>
<dbReference type="GO" id="GO:0016787">
    <property type="term" value="F:hydrolase activity"/>
    <property type="evidence" value="ECO:0007669"/>
    <property type="project" value="UniProtKB-KW"/>
</dbReference>
<gene>
    <name evidence="1" type="ORF">DMC14_001915</name>
</gene>
<sequence length="719" mass="84579">MEKNTNQKIKINYLALGDSFVAGYNSKIGFNTNGYMNDNGQIIGLGYPSSLACLIKQNPNYELNSFYNLGVVCGSIDFLTSLFSNNKKDLKQNNNKIDLLQSLDWYSPNPFKNHFSKYFNEWNINNNNFEIYSKKIKEANLITLTAGLYDFLALLPYHEFTLLHKLTGDTRDAKLEEIQKEISILAIKVESKLFNLISTIKNINSKAKIVLTNYAGLLIHLKEAINTFVNVTRLNKFNLYKYIENKLNNAIMNTAKKYSVEYINVNDEDFWDNNKFYLSENILSIYPTEKGYKKIGYDIYSKLLLNKKTFEDDLNVNSFEKKYILNKDYWLSNFDKYSSLKNDQENLELFKNTYGKNKNEHIYIYNKREQNNSNYLDSKINFSNFSSLFIRYSKAPISATLKRIILEKFAFAEKKYEIVNKIIDFLNNEKRSKEFALTLLKDGKIDNILFILEKELSKKSILESRGITFSDMKKEFNNIIVNQQNMVYDVLKYFFSSGLINESREEIKEIFEVGIKESLNTDLLSYLFNFKNNKKFQKVREYLSSLSSFKEFVDFLVESLINYSDIYVKLNTFDEFWSSFIIKNKYNLLFLFDKMFLEISDENKFDNTVDFVVQTIQSSIRLQRFDAKDYKNLKNSIISIFNIIKNNPKYLNNIFLRILDKIKSISLYGLVFKNKKNLQKQRKMKWIKIISLNNFFIVGLKVAKHLLTIQSIISKNKLE</sequence>
<dbReference type="KEGG" id="mphc:DMC14_001915"/>
<dbReference type="AlphaFoldDB" id="A0A3Q9V9H4"/>